<feature type="domain" description="Spore coat protein U/FanG" evidence="2">
    <location>
        <begin position="40"/>
        <end position="178"/>
    </location>
</feature>
<dbReference type="InterPro" id="IPR007893">
    <property type="entry name" value="Spore_coat_U/FanG"/>
</dbReference>
<evidence type="ECO:0000256" key="1">
    <source>
        <dbReference type="SAM" id="SignalP"/>
    </source>
</evidence>
<accession>A0AA35UP61</accession>
<feature type="signal peptide" evidence="1">
    <location>
        <begin position="1"/>
        <end position="35"/>
    </location>
</feature>
<name>A0AA35UP61_METCP</name>
<keyword evidence="3" id="KW-0167">Capsid protein</keyword>
<dbReference type="Pfam" id="PF05229">
    <property type="entry name" value="SCPU"/>
    <property type="match status" value="1"/>
</dbReference>
<protein>
    <submittedName>
        <fullName evidence="3">Spore coat protein, late developmental</fullName>
    </submittedName>
</protein>
<dbReference type="SMART" id="SM00972">
    <property type="entry name" value="SCPU"/>
    <property type="match status" value="1"/>
</dbReference>
<evidence type="ECO:0000313" key="4">
    <source>
        <dbReference type="Proteomes" id="UP001158598"/>
    </source>
</evidence>
<evidence type="ECO:0000313" key="3">
    <source>
        <dbReference type="EMBL" id="CAI8774071.1"/>
    </source>
</evidence>
<dbReference type="EMBL" id="OX458332">
    <property type="protein sequence ID" value="CAI8774071.1"/>
    <property type="molecule type" value="Genomic_DNA"/>
</dbReference>
<organism evidence="3 4">
    <name type="scientific">Methylococcus capsulatus</name>
    <dbReference type="NCBI Taxonomy" id="414"/>
    <lineage>
        <taxon>Bacteria</taxon>
        <taxon>Pseudomonadati</taxon>
        <taxon>Pseudomonadota</taxon>
        <taxon>Gammaproteobacteria</taxon>
        <taxon>Methylococcales</taxon>
        <taxon>Methylococcaceae</taxon>
        <taxon>Methylococcus</taxon>
    </lineage>
</organism>
<gene>
    <name evidence="3" type="ORF">MCNOR_1076</name>
</gene>
<dbReference type="AlphaFoldDB" id="A0AA35UP61"/>
<keyword evidence="3" id="KW-0946">Virion</keyword>
<dbReference type="PANTHER" id="PTHR37089:SF1">
    <property type="entry name" value="MEMBRANE PROTEIN"/>
    <property type="match status" value="1"/>
</dbReference>
<dbReference type="InterPro" id="IPR053167">
    <property type="entry name" value="Spore_coat_component"/>
</dbReference>
<dbReference type="RefSeq" id="WP_017365282.1">
    <property type="nucleotide sequence ID" value="NZ_DAIONT010000031.1"/>
</dbReference>
<evidence type="ECO:0000259" key="2">
    <source>
        <dbReference type="Pfam" id="PF05229"/>
    </source>
</evidence>
<dbReference type="Proteomes" id="UP001158598">
    <property type="component" value="Chromosome"/>
</dbReference>
<reference evidence="3" key="1">
    <citation type="submission" date="2023-03" db="EMBL/GenBank/DDBJ databases">
        <authorList>
            <person name="Pearce D."/>
        </authorList>
    </citation>
    <scope>NUCLEOTIDE SEQUENCE</scope>
    <source>
        <strain evidence="3">Mc</strain>
    </source>
</reference>
<feature type="chain" id="PRO_5041402631" evidence="1">
    <location>
        <begin position="36"/>
        <end position="181"/>
    </location>
</feature>
<dbReference type="PANTHER" id="PTHR37089">
    <property type="entry name" value="PROTEIN U-RELATED"/>
    <property type="match status" value="1"/>
</dbReference>
<sequence>MNTLVSKHRISRRTAGFVGLTAAIVLVADAGTAMAAGTETASLGISATVANTCKIESTSNVNFTTYDPTSTTDTATNSGQIRVKCTKGSTSTIYMGAGTASGATCSGTPVRKMANGADLLTYNLYQNNGYTTVWGCDSSNQYSYTASNNGWQNLTVYGVIPAGQDVPAGSYTDTVTVTVNF</sequence>
<keyword evidence="1" id="KW-0732">Signal</keyword>
<proteinExistence type="predicted"/>